<evidence type="ECO:0000256" key="1">
    <source>
        <dbReference type="SAM" id="Phobius"/>
    </source>
</evidence>
<dbReference type="STRING" id="1742359.GCA_001439625_02146"/>
<organism evidence="2 3">
    <name type="scientific">Cytobacillus dafuensis</name>
    <name type="common">Bacillus dafuensis</name>
    <dbReference type="NCBI Taxonomy" id="1742359"/>
    <lineage>
        <taxon>Bacteria</taxon>
        <taxon>Bacillati</taxon>
        <taxon>Bacillota</taxon>
        <taxon>Bacilli</taxon>
        <taxon>Bacillales</taxon>
        <taxon>Bacillaceae</taxon>
        <taxon>Cytobacillus</taxon>
    </lineage>
</organism>
<proteinExistence type="predicted"/>
<accession>A0A5B8ZAH3</accession>
<keyword evidence="1" id="KW-1133">Transmembrane helix</keyword>
<name>A0A5B8ZAH3_CYTDA</name>
<dbReference type="InterPro" id="IPR025321">
    <property type="entry name" value="DUF4227"/>
</dbReference>
<dbReference type="KEGG" id="bda:FSZ17_15335"/>
<dbReference type="Proteomes" id="UP000321555">
    <property type="component" value="Chromosome"/>
</dbReference>
<sequence>MRAWLMIAFQTIKVFVLFTGCTILFYYGIMWLNEEYQDYHRYDEPKGAAVKVSASANSSEPFNWLDRLILFYLNGE</sequence>
<protein>
    <submittedName>
        <fullName evidence="2">DUF4227 family protein</fullName>
    </submittedName>
</protein>
<feature type="transmembrane region" description="Helical" evidence="1">
    <location>
        <begin position="12"/>
        <end position="32"/>
    </location>
</feature>
<dbReference type="AlphaFoldDB" id="A0A5B8ZAH3"/>
<keyword evidence="3" id="KW-1185">Reference proteome</keyword>
<dbReference type="EMBL" id="CP042593">
    <property type="protein sequence ID" value="QED48506.1"/>
    <property type="molecule type" value="Genomic_DNA"/>
</dbReference>
<dbReference type="OrthoDB" id="2691647at2"/>
<evidence type="ECO:0000313" key="2">
    <source>
        <dbReference type="EMBL" id="QED48506.1"/>
    </source>
</evidence>
<evidence type="ECO:0000313" key="3">
    <source>
        <dbReference type="Proteomes" id="UP000321555"/>
    </source>
</evidence>
<keyword evidence="1" id="KW-0812">Transmembrane</keyword>
<dbReference type="RefSeq" id="WP_057771430.1">
    <property type="nucleotide sequence ID" value="NZ_CP042593.1"/>
</dbReference>
<gene>
    <name evidence="2" type="ORF">FSZ17_15335</name>
</gene>
<reference evidence="3" key="1">
    <citation type="submission" date="2019-08" db="EMBL/GenBank/DDBJ databases">
        <authorList>
            <person name="Zheng X."/>
        </authorList>
    </citation>
    <scope>NUCLEOTIDE SEQUENCE [LARGE SCALE GENOMIC DNA]</scope>
    <source>
        <strain evidence="3">FJAT-25496</strain>
    </source>
</reference>
<keyword evidence="1" id="KW-0472">Membrane</keyword>
<dbReference type="Pfam" id="PF14004">
    <property type="entry name" value="DUF4227"/>
    <property type="match status" value="1"/>
</dbReference>